<comment type="caution">
    <text evidence="1">The sequence shown here is derived from an EMBL/GenBank/DDBJ whole genome shotgun (WGS) entry which is preliminary data.</text>
</comment>
<dbReference type="InterPro" id="IPR036691">
    <property type="entry name" value="Endo/exonu/phosph_ase_sf"/>
</dbReference>
<dbReference type="Gene3D" id="3.60.10.10">
    <property type="entry name" value="Endonuclease/exonuclease/phosphatase"/>
    <property type="match status" value="1"/>
</dbReference>
<evidence type="ECO:0000313" key="2">
    <source>
        <dbReference type="Proteomes" id="UP000789901"/>
    </source>
</evidence>
<reference evidence="1 2" key="1">
    <citation type="submission" date="2021-06" db="EMBL/GenBank/DDBJ databases">
        <authorList>
            <person name="Kallberg Y."/>
            <person name="Tangrot J."/>
            <person name="Rosling A."/>
        </authorList>
    </citation>
    <scope>NUCLEOTIDE SEQUENCE [LARGE SCALE GENOMIC DNA]</scope>
    <source>
        <strain evidence="1 2">120-4 pot B 10/14</strain>
    </source>
</reference>
<sequence length="215" mass="25480">DKKINKEVLRTLMRETYNQKINMYTYIVGDFNAVGSTIMDTNNSSRKNQGLGKTLIEWLRNRDFMDTFRYINPHKKEYTWQKENLANISDINMLIGSDHKLVWAEVETDAILHYIDHQEESSYITRQQKKIGSYIATKINKEWEFISSAILKAAMKHIPWINIKKTETQARISVPKHKIYREIKFLYQLQKKNRMHNGNEISLCDQSKFNTQIDS</sequence>
<gene>
    <name evidence="1" type="ORF">GMARGA_LOCUS39752</name>
</gene>
<dbReference type="EMBL" id="CAJVQB010096564">
    <property type="protein sequence ID" value="CAG8849510.1"/>
    <property type="molecule type" value="Genomic_DNA"/>
</dbReference>
<dbReference type="Proteomes" id="UP000789901">
    <property type="component" value="Unassembled WGS sequence"/>
</dbReference>
<keyword evidence="2" id="KW-1185">Reference proteome</keyword>
<feature type="non-terminal residue" evidence="1">
    <location>
        <position position="1"/>
    </location>
</feature>
<organism evidence="1 2">
    <name type="scientific">Gigaspora margarita</name>
    <dbReference type="NCBI Taxonomy" id="4874"/>
    <lineage>
        <taxon>Eukaryota</taxon>
        <taxon>Fungi</taxon>
        <taxon>Fungi incertae sedis</taxon>
        <taxon>Mucoromycota</taxon>
        <taxon>Glomeromycotina</taxon>
        <taxon>Glomeromycetes</taxon>
        <taxon>Diversisporales</taxon>
        <taxon>Gigasporaceae</taxon>
        <taxon>Gigaspora</taxon>
    </lineage>
</organism>
<feature type="non-terminal residue" evidence="1">
    <location>
        <position position="215"/>
    </location>
</feature>
<evidence type="ECO:0000313" key="1">
    <source>
        <dbReference type="EMBL" id="CAG8849510.1"/>
    </source>
</evidence>
<protein>
    <submittedName>
        <fullName evidence="1">32951_t:CDS:1</fullName>
    </submittedName>
</protein>
<name>A0ABN7X8X6_GIGMA</name>
<accession>A0ABN7X8X6</accession>
<proteinExistence type="predicted"/>
<dbReference type="SUPFAM" id="SSF56219">
    <property type="entry name" value="DNase I-like"/>
    <property type="match status" value="1"/>
</dbReference>